<comment type="caution">
    <text evidence="1">The sequence shown here is derived from an EMBL/GenBank/DDBJ whole genome shotgun (WGS) entry which is preliminary data.</text>
</comment>
<accession>A0ABN1KSH5</accession>
<proteinExistence type="predicted"/>
<reference evidence="1 2" key="1">
    <citation type="journal article" date="2019" name="Int. J. Syst. Evol. Microbiol.">
        <title>The Global Catalogue of Microorganisms (GCM) 10K type strain sequencing project: providing services to taxonomists for standard genome sequencing and annotation.</title>
        <authorList>
            <consortium name="The Broad Institute Genomics Platform"/>
            <consortium name="The Broad Institute Genome Sequencing Center for Infectious Disease"/>
            <person name="Wu L."/>
            <person name="Ma J."/>
        </authorList>
    </citation>
    <scope>NUCLEOTIDE SEQUENCE [LARGE SCALE GENOMIC DNA]</scope>
    <source>
        <strain evidence="1 2">JCM 1417</strain>
    </source>
</reference>
<protein>
    <recommendedName>
        <fullName evidence="3">Xylose isomerase-like TIM barrel domain-containing protein</fullName>
    </recommendedName>
</protein>
<dbReference type="RefSeq" id="WP_343826809.1">
    <property type="nucleotide sequence ID" value="NZ_BAAACI010000006.1"/>
</dbReference>
<name>A0ABN1KSH5_CLOSU</name>
<sequence length="143" mass="16689">MENNNFGICIEPDFISEIIYETDSDFLLDISHVYCSSKKLGVNFETYLYGLPIDKVYEIHINGWIETESDIMAHTKINELGYRTLKKLLKECNPKIVTLEYGRNNDRINSNIPLISPNNICNEAKEEIISQIIRLREILNNYR</sequence>
<dbReference type="EMBL" id="BAAACI010000006">
    <property type="protein sequence ID" value="GAA0774850.1"/>
    <property type="molecule type" value="Genomic_DNA"/>
</dbReference>
<keyword evidence="2" id="KW-1185">Reference proteome</keyword>
<dbReference type="Pfam" id="PF05114">
    <property type="entry name" value="MbnB_TglH_ChrH"/>
    <property type="match status" value="1"/>
</dbReference>
<evidence type="ECO:0000313" key="2">
    <source>
        <dbReference type="Proteomes" id="UP001501047"/>
    </source>
</evidence>
<evidence type="ECO:0008006" key="3">
    <source>
        <dbReference type="Google" id="ProtNLM"/>
    </source>
</evidence>
<dbReference type="Gene3D" id="3.20.20.150">
    <property type="entry name" value="Divalent-metal-dependent TIM barrel enzymes"/>
    <property type="match status" value="1"/>
</dbReference>
<dbReference type="Proteomes" id="UP001501047">
    <property type="component" value="Unassembled WGS sequence"/>
</dbReference>
<organism evidence="1 2">
    <name type="scientific">Clostridium subterminale</name>
    <dbReference type="NCBI Taxonomy" id="1550"/>
    <lineage>
        <taxon>Bacteria</taxon>
        <taxon>Bacillati</taxon>
        <taxon>Bacillota</taxon>
        <taxon>Clostridia</taxon>
        <taxon>Eubacteriales</taxon>
        <taxon>Clostridiaceae</taxon>
        <taxon>Clostridium</taxon>
    </lineage>
</organism>
<gene>
    <name evidence="1" type="ORF">GCM10008908_25420</name>
</gene>
<evidence type="ECO:0000313" key="1">
    <source>
        <dbReference type="EMBL" id="GAA0774850.1"/>
    </source>
</evidence>
<dbReference type="InterPro" id="IPR007801">
    <property type="entry name" value="MbnB/TglH/ChrH"/>
</dbReference>